<feature type="transmembrane region" description="Helical" evidence="1">
    <location>
        <begin position="14"/>
        <end position="33"/>
    </location>
</feature>
<keyword evidence="1" id="KW-0812">Transmembrane</keyword>
<keyword evidence="3" id="KW-1185">Reference proteome</keyword>
<organism evidence="2 3">
    <name type="scientific">Engystomops pustulosus</name>
    <name type="common">Tungara frog</name>
    <name type="synonym">Physalaemus pustulosus</name>
    <dbReference type="NCBI Taxonomy" id="76066"/>
    <lineage>
        <taxon>Eukaryota</taxon>
        <taxon>Metazoa</taxon>
        <taxon>Chordata</taxon>
        <taxon>Craniata</taxon>
        <taxon>Vertebrata</taxon>
        <taxon>Euteleostomi</taxon>
        <taxon>Amphibia</taxon>
        <taxon>Batrachia</taxon>
        <taxon>Anura</taxon>
        <taxon>Neobatrachia</taxon>
        <taxon>Hyloidea</taxon>
        <taxon>Leptodactylidae</taxon>
        <taxon>Leiuperinae</taxon>
        <taxon>Engystomops</taxon>
    </lineage>
</organism>
<accession>A0AAV7AD57</accession>
<reference evidence="2" key="1">
    <citation type="thesis" date="2020" institute="ProQuest LLC" country="789 East Eisenhower Parkway, Ann Arbor, MI, USA">
        <title>Comparative Genomics and Chromosome Evolution.</title>
        <authorList>
            <person name="Mudd A.B."/>
        </authorList>
    </citation>
    <scope>NUCLEOTIDE SEQUENCE</scope>
    <source>
        <strain evidence="2">237g6f4</strain>
        <tissue evidence="2">Blood</tissue>
    </source>
</reference>
<dbReference type="AlphaFoldDB" id="A0AAV7AD57"/>
<name>A0AAV7AD57_ENGPU</name>
<evidence type="ECO:0000313" key="2">
    <source>
        <dbReference type="EMBL" id="KAG8556018.1"/>
    </source>
</evidence>
<feature type="transmembrane region" description="Helical" evidence="1">
    <location>
        <begin position="45"/>
        <end position="76"/>
    </location>
</feature>
<evidence type="ECO:0000313" key="3">
    <source>
        <dbReference type="Proteomes" id="UP000824782"/>
    </source>
</evidence>
<sequence length="95" mass="11019">MALFLNNTYISVPIFDWFQCHLSPSCFILFYAPQKKLEVFCKNRIMCTFALTLILGLVLLYCCTFLTHASIFWAFVSCNCNQHCSNVFLHFCGNQ</sequence>
<protein>
    <submittedName>
        <fullName evidence="2">Uncharacterized protein</fullName>
    </submittedName>
</protein>
<evidence type="ECO:0000256" key="1">
    <source>
        <dbReference type="SAM" id="Phobius"/>
    </source>
</evidence>
<dbReference type="Proteomes" id="UP000824782">
    <property type="component" value="Unassembled WGS sequence"/>
</dbReference>
<comment type="caution">
    <text evidence="2">The sequence shown here is derived from an EMBL/GenBank/DDBJ whole genome shotgun (WGS) entry which is preliminary data.</text>
</comment>
<dbReference type="EMBL" id="WNYA01000009">
    <property type="protein sequence ID" value="KAG8556018.1"/>
    <property type="molecule type" value="Genomic_DNA"/>
</dbReference>
<keyword evidence="1" id="KW-1133">Transmembrane helix</keyword>
<proteinExistence type="predicted"/>
<keyword evidence="1" id="KW-0472">Membrane</keyword>
<gene>
    <name evidence="2" type="ORF">GDO81_017901</name>
</gene>